<dbReference type="CDD" id="cd04301">
    <property type="entry name" value="NAT_SF"/>
    <property type="match status" value="1"/>
</dbReference>
<evidence type="ECO:0000313" key="3">
    <source>
        <dbReference type="Proteomes" id="UP000030428"/>
    </source>
</evidence>
<reference evidence="2 3" key="1">
    <citation type="journal article" date="2016" name="Front. Microbiol.">
        <title>Single-Cell (Meta-)Genomics of a Dimorphic Candidatus Thiomargarita nelsonii Reveals Genomic Plasticity.</title>
        <authorList>
            <person name="Flood B.E."/>
            <person name="Fliss P."/>
            <person name="Jones D.S."/>
            <person name="Dick G.J."/>
            <person name="Jain S."/>
            <person name="Kaster A.K."/>
            <person name="Winkel M."/>
            <person name="Mussmann M."/>
            <person name="Bailey J."/>
        </authorList>
    </citation>
    <scope>NUCLEOTIDE SEQUENCE [LARGE SCALE GENOMIC DNA]</scope>
    <source>
        <strain evidence="2">Hydrate Ridge</strain>
    </source>
</reference>
<dbReference type="PANTHER" id="PTHR43792">
    <property type="entry name" value="GNAT FAMILY, PUTATIVE (AFU_ORTHOLOGUE AFUA_3G00765)-RELATED-RELATED"/>
    <property type="match status" value="1"/>
</dbReference>
<organism evidence="2 3">
    <name type="scientific">Candidatus Thiomargarita nelsonii</name>
    <dbReference type="NCBI Taxonomy" id="1003181"/>
    <lineage>
        <taxon>Bacteria</taxon>
        <taxon>Pseudomonadati</taxon>
        <taxon>Pseudomonadota</taxon>
        <taxon>Gammaproteobacteria</taxon>
        <taxon>Thiotrichales</taxon>
        <taxon>Thiotrichaceae</taxon>
        <taxon>Thiomargarita</taxon>
    </lineage>
</organism>
<proteinExistence type="predicted"/>
<gene>
    <name evidence="2" type="ORF">PN36_16720</name>
</gene>
<dbReference type="InterPro" id="IPR000182">
    <property type="entry name" value="GNAT_dom"/>
</dbReference>
<dbReference type="Proteomes" id="UP000030428">
    <property type="component" value="Unassembled WGS sequence"/>
</dbReference>
<feature type="domain" description="N-acetyltransferase" evidence="1">
    <location>
        <begin position="12"/>
        <end position="170"/>
    </location>
</feature>
<dbReference type="PROSITE" id="PS51186">
    <property type="entry name" value="GNAT"/>
    <property type="match status" value="1"/>
</dbReference>
<dbReference type="PANTHER" id="PTHR43792:SF1">
    <property type="entry name" value="N-ACETYLTRANSFERASE DOMAIN-CONTAINING PROTEIN"/>
    <property type="match status" value="1"/>
</dbReference>
<evidence type="ECO:0000313" key="2">
    <source>
        <dbReference type="EMBL" id="KHD08019.1"/>
    </source>
</evidence>
<dbReference type="AlphaFoldDB" id="A0A0A6PCP9"/>
<sequence length="187" mass="21710">MTKIVELKTNQLLLRQWQKEDFPLFAKINYDSVVMEYYPSVLSEDESNAMAHKFESLISERSWGFWAVELIDENKFIGFVGLHKPTYELPVTPCIEIGWRLAKEYWGKGYATEAARVALKFAFEELGLNEVYSFTSVSNKKSWSVMVRLGMQNTGANFEHPIIPESHPLREHVLYKITKAQWKNTVP</sequence>
<keyword evidence="3" id="KW-1185">Reference proteome</keyword>
<evidence type="ECO:0000259" key="1">
    <source>
        <dbReference type="PROSITE" id="PS51186"/>
    </source>
</evidence>
<dbReference type="Gene3D" id="3.40.630.30">
    <property type="match status" value="1"/>
</dbReference>
<dbReference type="InterPro" id="IPR016181">
    <property type="entry name" value="Acyl_CoA_acyltransferase"/>
</dbReference>
<dbReference type="SUPFAM" id="SSF55729">
    <property type="entry name" value="Acyl-CoA N-acyltransferases (Nat)"/>
    <property type="match status" value="1"/>
</dbReference>
<dbReference type="EMBL" id="JSZA02000063">
    <property type="protein sequence ID" value="KHD08019.1"/>
    <property type="molecule type" value="Genomic_DNA"/>
</dbReference>
<dbReference type="Pfam" id="PF13302">
    <property type="entry name" value="Acetyltransf_3"/>
    <property type="match status" value="1"/>
</dbReference>
<name>A0A0A6PCP9_9GAMM</name>
<dbReference type="GO" id="GO:0016747">
    <property type="term" value="F:acyltransferase activity, transferring groups other than amino-acyl groups"/>
    <property type="evidence" value="ECO:0007669"/>
    <property type="project" value="InterPro"/>
</dbReference>
<dbReference type="InterPro" id="IPR051531">
    <property type="entry name" value="N-acetyltransferase"/>
</dbReference>
<comment type="caution">
    <text evidence="2">The sequence shown here is derived from an EMBL/GenBank/DDBJ whole genome shotgun (WGS) entry which is preliminary data.</text>
</comment>
<accession>A0A0A6PCP9</accession>
<protein>
    <submittedName>
        <fullName evidence="2">GCN5 family acetyltransferase</fullName>
    </submittedName>
</protein>